<feature type="compositionally biased region" description="Polar residues" evidence="1">
    <location>
        <begin position="209"/>
        <end position="229"/>
    </location>
</feature>
<evidence type="ECO:0000313" key="2">
    <source>
        <dbReference type="EMBL" id="CAI2377689.1"/>
    </source>
</evidence>
<comment type="caution">
    <text evidence="2">The sequence shown here is derived from an EMBL/GenBank/DDBJ whole genome shotgun (WGS) entry which is preliminary data.</text>
</comment>
<sequence length="247" mass="28682">MARKDYGNYIPKCRVVNFDYFKCTDRGKKRLSDNANLEPVSPDDRENGYYFVQNPPVKNRGMIVASRKLSLPAKEIVHSTNKPQKIEASEEEPEAQERFVDSPEISKPKRKKLKRIVLRRISPEIYKDQMDHSSTLDNRDCSTKIVNSRSLRRKGEDPSHFRNRSFDSSLRRAGAESLLVSPERDRDGVQGRSKEKDYYKGTPPEYGSENFNNSLNIPSYQSSASNESQRGYYKLPQRKHFENPYSY</sequence>
<evidence type="ECO:0000256" key="1">
    <source>
        <dbReference type="SAM" id="MobiDB-lite"/>
    </source>
</evidence>
<feature type="compositionally biased region" description="Basic and acidic residues" evidence="1">
    <location>
        <begin position="182"/>
        <end position="199"/>
    </location>
</feature>
<gene>
    <name evidence="2" type="ORF">ECRASSUSDP1_LOCUS19077</name>
</gene>
<dbReference type="EMBL" id="CAMPGE010019345">
    <property type="protein sequence ID" value="CAI2377689.1"/>
    <property type="molecule type" value="Genomic_DNA"/>
</dbReference>
<reference evidence="2" key="1">
    <citation type="submission" date="2023-07" db="EMBL/GenBank/DDBJ databases">
        <authorList>
            <consortium name="AG Swart"/>
            <person name="Singh M."/>
            <person name="Singh A."/>
            <person name="Seah K."/>
            <person name="Emmerich C."/>
        </authorList>
    </citation>
    <scope>NUCLEOTIDE SEQUENCE</scope>
    <source>
        <strain evidence="2">DP1</strain>
    </source>
</reference>
<dbReference type="Proteomes" id="UP001295684">
    <property type="component" value="Unassembled WGS sequence"/>
</dbReference>
<evidence type="ECO:0000313" key="3">
    <source>
        <dbReference type="Proteomes" id="UP001295684"/>
    </source>
</evidence>
<proteinExistence type="predicted"/>
<feature type="region of interest" description="Disordered" evidence="1">
    <location>
        <begin position="79"/>
        <end position="108"/>
    </location>
</feature>
<keyword evidence="3" id="KW-1185">Reference proteome</keyword>
<feature type="region of interest" description="Disordered" evidence="1">
    <location>
        <begin position="129"/>
        <end position="247"/>
    </location>
</feature>
<protein>
    <submittedName>
        <fullName evidence="2">Uncharacterized protein</fullName>
    </submittedName>
</protein>
<organism evidence="2 3">
    <name type="scientific">Euplotes crassus</name>
    <dbReference type="NCBI Taxonomy" id="5936"/>
    <lineage>
        <taxon>Eukaryota</taxon>
        <taxon>Sar</taxon>
        <taxon>Alveolata</taxon>
        <taxon>Ciliophora</taxon>
        <taxon>Intramacronucleata</taxon>
        <taxon>Spirotrichea</taxon>
        <taxon>Hypotrichia</taxon>
        <taxon>Euplotida</taxon>
        <taxon>Euplotidae</taxon>
        <taxon>Moneuplotes</taxon>
    </lineage>
</organism>
<accession>A0AAD2D1Q6</accession>
<feature type="compositionally biased region" description="Basic and acidic residues" evidence="1">
    <location>
        <begin position="95"/>
        <end position="107"/>
    </location>
</feature>
<dbReference type="AlphaFoldDB" id="A0AAD2D1Q6"/>
<name>A0AAD2D1Q6_EUPCR</name>